<comment type="caution">
    <text evidence="10">The sequence shown here is derived from an EMBL/GenBank/DDBJ whole genome shotgun (WGS) entry which is preliminary data.</text>
</comment>
<feature type="transmembrane region" description="Helical" evidence="8">
    <location>
        <begin position="33"/>
        <end position="52"/>
    </location>
</feature>
<keyword evidence="5 8" id="KW-1133">Transmembrane helix</keyword>
<feature type="transmembrane region" description="Helical" evidence="8">
    <location>
        <begin position="354"/>
        <end position="374"/>
    </location>
</feature>
<name>A0ABR3SIS9_9PEZI</name>
<feature type="transmembrane region" description="Helical" evidence="8">
    <location>
        <begin position="288"/>
        <end position="314"/>
    </location>
</feature>
<comment type="subcellular location">
    <subcellularLocation>
        <location evidence="1">Membrane</location>
        <topology evidence="1">Multi-pass membrane protein</topology>
    </subcellularLocation>
</comment>
<dbReference type="InterPro" id="IPR020846">
    <property type="entry name" value="MFS_dom"/>
</dbReference>
<dbReference type="Gene3D" id="1.20.1250.20">
    <property type="entry name" value="MFS general substrate transporter like domains"/>
    <property type="match status" value="1"/>
</dbReference>
<keyword evidence="3 7" id="KW-0813">Transport</keyword>
<dbReference type="InterPro" id="IPR050360">
    <property type="entry name" value="MFS_Sugar_Transporters"/>
</dbReference>
<accession>A0ABR3SIS9</accession>
<dbReference type="Pfam" id="PF00083">
    <property type="entry name" value="Sugar_tr"/>
    <property type="match status" value="1"/>
</dbReference>
<evidence type="ECO:0000256" key="5">
    <source>
        <dbReference type="ARBA" id="ARBA00022989"/>
    </source>
</evidence>
<dbReference type="PROSITE" id="PS50850">
    <property type="entry name" value="MFS"/>
    <property type="match status" value="1"/>
</dbReference>
<feature type="transmembrane region" description="Helical" evidence="8">
    <location>
        <begin position="132"/>
        <end position="154"/>
    </location>
</feature>
<evidence type="ECO:0000256" key="6">
    <source>
        <dbReference type="ARBA" id="ARBA00023136"/>
    </source>
</evidence>
<protein>
    <recommendedName>
        <fullName evidence="9">Major facilitator superfamily (MFS) profile domain-containing protein</fullName>
    </recommendedName>
</protein>
<feature type="transmembrane region" description="Helical" evidence="8">
    <location>
        <begin position="394"/>
        <end position="413"/>
    </location>
</feature>
<keyword evidence="6 8" id="KW-0472">Membrane</keyword>
<dbReference type="PANTHER" id="PTHR48022">
    <property type="entry name" value="PLASTIDIC GLUCOSE TRANSPORTER 4"/>
    <property type="match status" value="1"/>
</dbReference>
<dbReference type="InterPro" id="IPR005828">
    <property type="entry name" value="MFS_sugar_transport-like"/>
</dbReference>
<sequence length="528" mass="57412">MVSQTANARKAVGDELAAVLPQTSKPWYRKTNLLRLNFCILSLVLFSSANGYDGSLMNGLQALDQWHEFMDHPTGSWLGFINAVQSIGSLFQFSLVAWAGNRYGRKPCVAVGYIFLALGVGLQTGARNPAMFILGRFFIGCVSAWYTVTTPLLIAETAFPTQRGILTSMFNCGWYVGAMLAAWVTYGSQDMAGSWSWRVPSLLQAGLPIVGMAGYALCPESPRWLISQGRIAEARAFFAKYHAEGDEHAALVDFELAEVQSALTLEAEANQSASYADMLKTKGNRHRLFISVTLGVFAQWNGVGNVSYYLAAVLDTAGISSVKDQTLINGCIQIWNLVVCVCAASLVDRLGRRPLLLASCAGMLASYITISALAGSYDTTGNKATGIAVIPMLFLYYGFYDISFTPMLFAYPCEIWNYGLRARGLTVTVTATQLALFFNTFVNPIALEDIKWRYYVVFAVILVFVALTCYYTYPETRGHSLEEIARIFDGDDAVGVAPGWVEEDGVVGEKGGGSGAVHREVVGGEKGA</sequence>
<keyword evidence="4 8" id="KW-0812">Transmembrane</keyword>
<organism evidence="10 11">
    <name type="scientific">Neofusicoccum ribis</name>
    <dbReference type="NCBI Taxonomy" id="45134"/>
    <lineage>
        <taxon>Eukaryota</taxon>
        <taxon>Fungi</taxon>
        <taxon>Dikarya</taxon>
        <taxon>Ascomycota</taxon>
        <taxon>Pezizomycotina</taxon>
        <taxon>Dothideomycetes</taxon>
        <taxon>Dothideomycetes incertae sedis</taxon>
        <taxon>Botryosphaeriales</taxon>
        <taxon>Botryosphaeriaceae</taxon>
        <taxon>Neofusicoccum</taxon>
    </lineage>
</organism>
<comment type="similarity">
    <text evidence="2 7">Belongs to the major facilitator superfamily. Sugar transporter (TC 2.A.1.1) family.</text>
</comment>
<evidence type="ECO:0000256" key="7">
    <source>
        <dbReference type="RuleBase" id="RU003346"/>
    </source>
</evidence>
<feature type="domain" description="Major facilitator superfamily (MFS) profile" evidence="9">
    <location>
        <begin position="39"/>
        <end position="477"/>
    </location>
</feature>
<dbReference type="NCBIfam" id="TIGR00879">
    <property type="entry name" value="SP"/>
    <property type="match status" value="1"/>
</dbReference>
<dbReference type="PANTHER" id="PTHR48022:SF3">
    <property type="entry name" value="HEXOSE TRANSPORTER PROTEIN (AFU_ORTHOLOGUE AFUA_8G04480)-RELATED"/>
    <property type="match status" value="1"/>
</dbReference>
<feature type="transmembrane region" description="Helical" evidence="8">
    <location>
        <begin position="425"/>
        <end position="446"/>
    </location>
</feature>
<evidence type="ECO:0000313" key="10">
    <source>
        <dbReference type="EMBL" id="KAL1621374.1"/>
    </source>
</evidence>
<evidence type="ECO:0000256" key="1">
    <source>
        <dbReference type="ARBA" id="ARBA00004141"/>
    </source>
</evidence>
<evidence type="ECO:0000256" key="4">
    <source>
        <dbReference type="ARBA" id="ARBA00022692"/>
    </source>
</evidence>
<feature type="transmembrane region" description="Helical" evidence="8">
    <location>
        <begin position="77"/>
        <end position="100"/>
    </location>
</feature>
<feature type="transmembrane region" description="Helical" evidence="8">
    <location>
        <begin position="452"/>
        <end position="473"/>
    </location>
</feature>
<dbReference type="Proteomes" id="UP001521116">
    <property type="component" value="Unassembled WGS sequence"/>
</dbReference>
<dbReference type="EMBL" id="JAJVDC020000151">
    <property type="protein sequence ID" value="KAL1621374.1"/>
    <property type="molecule type" value="Genomic_DNA"/>
</dbReference>
<dbReference type="InterPro" id="IPR036259">
    <property type="entry name" value="MFS_trans_sf"/>
</dbReference>
<dbReference type="InterPro" id="IPR003663">
    <property type="entry name" value="Sugar/inositol_transpt"/>
</dbReference>
<dbReference type="SUPFAM" id="SSF103473">
    <property type="entry name" value="MFS general substrate transporter"/>
    <property type="match status" value="1"/>
</dbReference>
<feature type="transmembrane region" description="Helical" evidence="8">
    <location>
        <begin position="326"/>
        <end position="347"/>
    </location>
</feature>
<evidence type="ECO:0000256" key="8">
    <source>
        <dbReference type="SAM" id="Phobius"/>
    </source>
</evidence>
<evidence type="ECO:0000256" key="3">
    <source>
        <dbReference type="ARBA" id="ARBA00022448"/>
    </source>
</evidence>
<evidence type="ECO:0000313" key="11">
    <source>
        <dbReference type="Proteomes" id="UP001521116"/>
    </source>
</evidence>
<gene>
    <name evidence="10" type="ORF">SLS56_009207</name>
</gene>
<evidence type="ECO:0000256" key="2">
    <source>
        <dbReference type="ARBA" id="ARBA00010992"/>
    </source>
</evidence>
<evidence type="ECO:0000259" key="9">
    <source>
        <dbReference type="PROSITE" id="PS50850"/>
    </source>
</evidence>
<reference evidence="10 11" key="1">
    <citation type="submission" date="2024-02" db="EMBL/GenBank/DDBJ databases">
        <title>De novo assembly and annotation of 12 fungi associated with fruit tree decline syndrome in Ontario, Canada.</title>
        <authorList>
            <person name="Sulman M."/>
            <person name="Ellouze W."/>
            <person name="Ilyukhin E."/>
        </authorList>
    </citation>
    <scope>NUCLEOTIDE SEQUENCE [LARGE SCALE GENOMIC DNA]</scope>
    <source>
        <strain evidence="10 11">M1-105</strain>
    </source>
</reference>
<keyword evidence="11" id="KW-1185">Reference proteome</keyword>
<feature type="transmembrane region" description="Helical" evidence="8">
    <location>
        <begin position="166"/>
        <end position="186"/>
    </location>
</feature>
<proteinExistence type="inferred from homology"/>